<dbReference type="AlphaFoldDB" id="A0A6P8ZWU8"/>
<keyword evidence="1" id="KW-1185">Reference proteome</keyword>
<dbReference type="RefSeq" id="XP_034249868.1">
    <property type="nucleotide sequence ID" value="XM_034393977.1"/>
</dbReference>
<evidence type="ECO:0000313" key="2">
    <source>
        <dbReference type="RefSeq" id="XP_034249868.1"/>
    </source>
</evidence>
<dbReference type="Proteomes" id="UP000515158">
    <property type="component" value="Unplaced"/>
</dbReference>
<evidence type="ECO:0000313" key="1">
    <source>
        <dbReference type="Proteomes" id="UP000515158"/>
    </source>
</evidence>
<dbReference type="Gene3D" id="3.90.1720.10">
    <property type="entry name" value="endopeptidase domain like (from Nostoc punctiforme)"/>
    <property type="match status" value="1"/>
</dbReference>
<dbReference type="RefSeq" id="XP_034249869.1">
    <property type="nucleotide sequence ID" value="XM_034393978.1"/>
</dbReference>
<dbReference type="GeneID" id="117650504"/>
<name>A0A6P8ZWU8_THRPL</name>
<accession>A0A6P8ZWU8</accession>
<organism evidence="2">
    <name type="scientific">Thrips palmi</name>
    <name type="common">Melon thrips</name>
    <dbReference type="NCBI Taxonomy" id="161013"/>
    <lineage>
        <taxon>Eukaryota</taxon>
        <taxon>Metazoa</taxon>
        <taxon>Ecdysozoa</taxon>
        <taxon>Arthropoda</taxon>
        <taxon>Hexapoda</taxon>
        <taxon>Insecta</taxon>
        <taxon>Pterygota</taxon>
        <taxon>Neoptera</taxon>
        <taxon>Paraneoptera</taxon>
        <taxon>Thysanoptera</taxon>
        <taxon>Terebrantia</taxon>
        <taxon>Thripoidea</taxon>
        <taxon>Thripidae</taxon>
        <taxon>Thrips</taxon>
    </lineage>
</organism>
<evidence type="ECO:0000313" key="3">
    <source>
        <dbReference type="RefSeq" id="XP_034249869.1"/>
    </source>
</evidence>
<dbReference type="OrthoDB" id="6709425at2759"/>
<protein>
    <submittedName>
        <fullName evidence="2 3">Uncharacterized protein LOC117650504</fullName>
    </submittedName>
</protein>
<reference evidence="2 3" key="1">
    <citation type="submission" date="2025-04" db="UniProtKB">
        <authorList>
            <consortium name="RefSeq"/>
        </authorList>
    </citation>
    <scope>IDENTIFICATION</scope>
    <source>
        <tissue evidence="2 3">Total insect</tissue>
    </source>
</reference>
<dbReference type="KEGG" id="tpal:117650504"/>
<gene>
    <name evidence="2 3" type="primary">LOC117650504</name>
</gene>
<sequence>MLARHRAVSLRPFQGQGCGAAARSTLFLLLVRVALLAGRAAAALSSLEHMNANPGDMIWCRMGPVAHWLLASDTPGFFINVQPGSPSYVVKEVHFSEGGGKSSVKKCANRGPGLFGSRAVARAREHLGRPVYYHLLRCNCEHYVKAWAGKPLCANQAMCPNKKCRPHLPAYTFDSLSDRRIFDVISASAHGFGDAM</sequence>
<proteinExistence type="predicted"/>